<accession>A0A1X7TRJ8</accession>
<dbReference type="InterPro" id="IPR052338">
    <property type="entry name" value="Transposase_5"/>
</dbReference>
<reference evidence="2" key="1">
    <citation type="submission" date="2017-05" db="UniProtKB">
        <authorList>
            <consortium name="EnsemblMetazoa"/>
        </authorList>
    </citation>
    <scope>IDENTIFICATION</scope>
</reference>
<dbReference type="Pfam" id="PF13358">
    <property type="entry name" value="DDE_3"/>
    <property type="match status" value="1"/>
</dbReference>
<dbReference type="Gene3D" id="3.30.420.10">
    <property type="entry name" value="Ribonuclease H-like superfamily/Ribonuclease H"/>
    <property type="match status" value="1"/>
</dbReference>
<dbReference type="PANTHER" id="PTHR23022:SF135">
    <property type="entry name" value="SI:DKEY-77F5.3"/>
    <property type="match status" value="1"/>
</dbReference>
<evidence type="ECO:0000259" key="1">
    <source>
        <dbReference type="Pfam" id="PF13358"/>
    </source>
</evidence>
<dbReference type="InterPro" id="IPR036397">
    <property type="entry name" value="RNaseH_sf"/>
</dbReference>
<organism evidence="2">
    <name type="scientific">Amphimedon queenslandica</name>
    <name type="common">Sponge</name>
    <dbReference type="NCBI Taxonomy" id="400682"/>
    <lineage>
        <taxon>Eukaryota</taxon>
        <taxon>Metazoa</taxon>
        <taxon>Porifera</taxon>
        <taxon>Demospongiae</taxon>
        <taxon>Heteroscleromorpha</taxon>
        <taxon>Haplosclerida</taxon>
        <taxon>Niphatidae</taxon>
        <taxon>Amphimedon</taxon>
    </lineage>
</organism>
<dbReference type="EnsemblMetazoa" id="Aqu2.1.17564_001">
    <property type="protein sequence ID" value="Aqu2.1.17564_001"/>
    <property type="gene ID" value="Aqu2.1.17564"/>
</dbReference>
<feature type="domain" description="Tc1-like transposase DDE" evidence="1">
    <location>
        <begin position="74"/>
        <end position="218"/>
    </location>
</feature>
<sequence length="258" mass="29883">MQKDDETTAVQLQKILVDKGEPLSLKTILKSRETLGWTFRGSAYCQIIRDTNKTKRLQWAMDHLEEYNDNQFEDVLWTDESSIQLESHKRFCCRKKGAPAKPKPRAKHPCKVHVWAGISCRGKTKIVIFDGLMNGAGLIEVFEAGLLPFINDNRDIRFMQDNDPKHASRRVGEWLERNNINWWKTPAESPDINPIENLWHELKEYIRRVTKPKTKQELVSGILSFWDTVDVAKCRKYIGHLNKVIPEIIKQNGGPTGY</sequence>
<evidence type="ECO:0000313" key="2">
    <source>
        <dbReference type="EnsemblMetazoa" id="Aqu2.1.17564_001"/>
    </source>
</evidence>
<name>A0A1X7TRJ8_AMPQE</name>
<dbReference type="PANTHER" id="PTHR23022">
    <property type="entry name" value="TRANSPOSABLE ELEMENT-RELATED"/>
    <property type="match status" value="1"/>
</dbReference>
<dbReference type="GO" id="GO:0003676">
    <property type="term" value="F:nucleic acid binding"/>
    <property type="evidence" value="ECO:0007669"/>
    <property type="project" value="InterPro"/>
</dbReference>
<protein>
    <recommendedName>
        <fullName evidence="1">Tc1-like transposase DDE domain-containing protein</fullName>
    </recommendedName>
</protein>
<dbReference type="AlphaFoldDB" id="A0A1X7TRJ8"/>
<dbReference type="OMA" id="WGIEHAN"/>
<dbReference type="InParanoid" id="A0A1X7TRJ8"/>
<proteinExistence type="predicted"/>
<dbReference type="eggNOG" id="ENOG502QUTZ">
    <property type="taxonomic scope" value="Eukaryota"/>
</dbReference>
<dbReference type="InterPro" id="IPR038717">
    <property type="entry name" value="Tc1-like_DDE_dom"/>
</dbReference>